<organism evidence="2 3">
    <name type="scientific">Candidatus Thiothrix singaporensis</name>
    <dbReference type="NCBI Taxonomy" id="2799669"/>
    <lineage>
        <taxon>Bacteria</taxon>
        <taxon>Pseudomonadati</taxon>
        <taxon>Pseudomonadota</taxon>
        <taxon>Gammaproteobacteria</taxon>
        <taxon>Thiotrichales</taxon>
        <taxon>Thiotrichaceae</taxon>
        <taxon>Thiothrix</taxon>
    </lineage>
</organism>
<keyword evidence="1" id="KW-0808">Transferase</keyword>
<gene>
    <name evidence="2" type="ORF">HZT40_09180</name>
</gene>
<accession>A0A7L6ARH2</accession>
<evidence type="ECO:0000313" key="2">
    <source>
        <dbReference type="EMBL" id="QLQ31735.1"/>
    </source>
</evidence>
<dbReference type="Pfam" id="PF13469">
    <property type="entry name" value="Sulfotransfer_3"/>
    <property type="match status" value="1"/>
</dbReference>
<keyword evidence="3" id="KW-1185">Reference proteome</keyword>
<dbReference type="SUPFAM" id="SSF52540">
    <property type="entry name" value="P-loop containing nucleoside triphosphate hydrolases"/>
    <property type="match status" value="1"/>
</dbReference>
<dbReference type="KEGG" id="this:HZT40_09180"/>
<reference evidence="2" key="1">
    <citation type="submission" date="2020-06" db="EMBL/GenBank/DDBJ databases">
        <title>Analysis procedures for assessing recovery of high quality, complete, closed genomes from Nanopore long read metagenome sequencing.</title>
        <authorList>
            <person name="Bessarab I."/>
            <person name="Arumugam K."/>
            <person name="Haryono M."/>
            <person name="Liu X."/>
            <person name="Roy S."/>
            <person name="Zuniga-Montanez R.E."/>
            <person name="Qiu G."/>
            <person name="Drautz-Moses D.I."/>
            <person name="Law Y.Y."/>
            <person name="Wuertz S."/>
            <person name="Lauro F.M."/>
            <person name="Huson D.H."/>
            <person name="Williams R.B."/>
        </authorList>
    </citation>
    <scope>NUCLEOTIDE SEQUENCE [LARGE SCALE GENOMIC DNA]</scope>
    <source>
        <strain evidence="2">SSD2</strain>
    </source>
</reference>
<dbReference type="Gene3D" id="3.40.50.300">
    <property type="entry name" value="P-loop containing nucleotide triphosphate hydrolases"/>
    <property type="match status" value="1"/>
</dbReference>
<dbReference type="AlphaFoldDB" id="A0A7L6ARH2"/>
<dbReference type="EMBL" id="CP059265">
    <property type="protein sequence ID" value="QLQ31735.1"/>
    <property type="molecule type" value="Genomic_DNA"/>
</dbReference>
<protein>
    <submittedName>
        <fullName evidence="2">Sulfotransferase</fullName>
    </submittedName>
</protein>
<name>A0A7L6ARH2_9GAMM</name>
<sequence length="331" mass="37777">MPNNRQAIFILSPPRSGSTLLRVLLAGSPELFSPPELYLLAFNSLQQRREQFSGRLEFFREGLQRALMELKHCPPAEAAQLLQELEGQGMGTKAFYGLLQEWTGQRRIVDKTPSYAFNPTVLQRAEAEFDNALFIHLVRHPLATVSSFEEIRADLVTGNPADELPLTPRQKGELWWLISHQNILAFLQTVPANRQFRLRYEQLVAEPEQQMRQLCDFLNISFAREMLNPYQEQKQRMTDGVTDLSRILGDQKFHTYQGIDANAAERWRSKCFEDFCAKPVGRWPNPWATSAKLSLLIARNAKSGKSRKANKHDANYTTQPTYPSVTVATVA</sequence>
<dbReference type="InterPro" id="IPR026634">
    <property type="entry name" value="TPST-like"/>
</dbReference>
<proteinExistence type="predicted"/>
<dbReference type="GO" id="GO:0008476">
    <property type="term" value="F:protein-tyrosine sulfotransferase activity"/>
    <property type="evidence" value="ECO:0007669"/>
    <property type="project" value="InterPro"/>
</dbReference>
<dbReference type="PANTHER" id="PTHR12788:SF10">
    <property type="entry name" value="PROTEIN-TYROSINE SULFOTRANSFERASE"/>
    <property type="match status" value="1"/>
</dbReference>
<evidence type="ECO:0000313" key="3">
    <source>
        <dbReference type="Proteomes" id="UP000510621"/>
    </source>
</evidence>
<dbReference type="Proteomes" id="UP000510621">
    <property type="component" value="Chromosome"/>
</dbReference>
<evidence type="ECO:0000256" key="1">
    <source>
        <dbReference type="ARBA" id="ARBA00022679"/>
    </source>
</evidence>
<dbReference type="PANTHER" id="PTHR12788">
    <property type="entry name" value="PROTEIN-TYROSINE SULFOTRANSFERASE 2"/>
    <property type="match status" value="1"/>
</dbReference>
<dbReference type="InterPro" id="IPR027417">
    <property type="entry name" value="P-loop_NTPase"/>
</dbReference>